<dbReference type="GO" id="GO:0051117">
    <property type="term" value="F:ATPase binding"/>
    <property type="evidence" value="ECO:0007669"/>
    <property type="project" value="InterPro"/>
</dbReference>
<evidence type="ECO:0000313" key="4">
    <source>
        <dbReference type="EMBL" id="CAI0456761.1"/>
    </source>
</evidence>
<dbReference type="PANTHER" id="PTHR47557:SF2">
    <property type="entry name" value="PLANT UBX DOMAIN-CONTAINING PROTEIN 1"/>
    <property type="match status" value="1"/>
</dbReference>
<gene>
    <name evidence="4" type="ORF">LITE_LOCUS32885</name>
</gene>
<evidence type="ECO:0000259" key="3">
    <source>
        <dbReference type="PROSITE" id="PS50033"/>
    </source>
</evidence>
<feature type="domain" description="UBX" evidence="3">
    <location>
        <begin position="169"/>
        <end position="245"/>
    </location>
</feature>
<dbReference type="SUPFAM" id="SSF54236">
    <property type="entry name" value="Ubiquitin-like"/>
    <property type="match status" value="1"/>
</dbReference>
<dbReference type="Pfam" id="PF00789">
    <property type="entry name" value="UBX"/>
    <property type="match status" value="1"/>
</dbReference>
<dbReference type="PANTHER" id="PTHR47557">
    <property type="entry name" value="PLANT UBX DOMAIN-CONTAINING PROTEIN 1"/>
    <property type="match status" value="1"/>
</dbReference>
<reference evidence="4" key="1">
    <citation type="submission" date="2022-08" db="EMBL/GenBank/DDBJ databases">
        <authorList>
            <person name="Gutierrez-Valencia J."/>
        </authorList>
    </citation>
    <scope>NUCLEOTIDE SEQUENCE</scope>
</reference>
<dbReference type="AlphaFoldDB" id="A0AAV0NEH3"/>
<feature type="compositionally biased region" description="Basic residues" evidence="2">
    <location>
        <begin position="308"/>
        <end position="320"/>
    </location>
</feature>
<dbReference type="InterPro" id="IPR001012">
    <property type="entry name" value="UBX_dom"/>
</dbReference>
<dbReference type="EMBL" id="CAMGYJ010000008">
    <property type="protein sequence ID" value="CAI0456761.1"/>
    <property type="molecule type" value="Genomic_DNA"/>
</dbReference>
<evidence type="ECO:0000256" key="2">
    <source>
        <dbReference type="SAM" id="MobiDB-lite"/>
    </source>
</evidence>
<keyword evidence="1" id="KW-0833">Ubl conjugation pathway</keyword>
<dbReference type="InterPro" id="IPR029071">
    <property type="entry name" value="Ubiquitin-like_domsf"/>
</dbReference>
<keyword evidence="5" id="KW-1185">Reference proteome</keyword>
<protein>
    <recommendedName>
        <fullName evidence="3">UBX domain-containing protein</fullName>
    </recommendedName>
</protein>
<feature type="compositionally biased region" description="Low complexity" evidence="2">
    <location>
        <begin position="288"/>
        <end position="301"/>
    </location>
</feature>
<dbReference type="PROSITE" id="PS50033">
    <property type="entry name" value="UBX"/>
    <property type="match status" value="1"/>
</dbReference>
<feature type="region of interest" description="Disordered" evidence="2">
    <location>
        <begin position="281"/>
        <end position="320"/>
    </location>
</feature>
<name>A0AAV0NEH3_9ROSI</name>
<proteinExistence type="predicted"/>
<organism evidence="4 5">
    <name type="scientific">Linum tenue</name>
    <dbReference type="NCBI Taxonomy" id="586396"/>
    <lineage>
        <taxon>Eukaryota</taxon>
        <taxon>Viridiplantae</taxon>
        <taxon>Streptophyta</taxon>
        <taxon>Embryophyta</taxon>
        <taxon>Tracheophyta</taxon>
        <taxon>Spermatophyta</taxon>
        <taxon>Magnoliopsida</taxon>
        <taxon>eudicotyledons</taxon>
        <taxon>Gunneridae</taxon>
        <taxon>Pentapetalae</taxon>
        <taxon>rosids</taxon>
        <taxon>fabids</taxon>
        <taxon>Malpighiales</taxon>
        <taxon>Linaceae</taxon>
        <taxon>Linum</taxon>
    </lineage>
</organism>
<dbReference type="GO" id="GO:0032984">
    <property type="term" value="P:protein-containing complex disassembly"/>
    <property type="evidence" value="ECO:0007669"/>
    <property type="project" value="InterPro"/>
</dbReference>
<comment type="caution">
    <text evidence="4">The sequence shown here is derived from an EMBL/GenBank/DDBJ whole genome shotgun (WGS) entry which is preliminary data.</text>
</comment>
<evidence type="ECO:0000313" key="5">
    <source>
        <dbReference type="Proteomes" id="UP001154282"/>
    </source>
</evidence>
<dbReference type="Gene3D" id="3.10.20.90">
    <property type="entry name" value="Phosphatidylinositol 3-kinase Catalytic Subunit, Chain A, domain 1"/>
    <property type="match status" value="1"/>
</dbReference>
<sequence length="320" mass="35752">MILTEQAKHFGEEIISFISALRRNEPKNRSREGELTGRYQRAELFFSNGSINFPTRSTGQRSVDAAVMIVGDSSPVLLKRRRLTTLDSMEAQEAKAKFDAVKEKFGRDLRVFETSLVSASPSQVSNDDESDEFYEFTAADYYRLLGTKKEDKQLKTRKLREAEEAARRPKVTKAVIRVRFPDNHTLEMPFQSSEKLQSLLDILTKVVAHPGIPFYLYTTPPKKQIKDFSVDFHSAGFIPGAIVYFSYNLPKGTVDEAAASSGPYLQEEIMALKGLDIIPEPVEPARSAPEPVTTAPAATAPPQEPKSAGKKPAKPKWLKL</sequence>
<dbReference type="InterPro" id="IPR044232">
    <property type="entry name" value="PUX1"/>
</dbReference>
<evidence type="ECO:0000256" key="1">
    <source>
        <dbReference type="ARBA" id="ARBA00022786"/>
    </source>
</evidence>
<dbReference type="Proteomes" id="UP001154282">
    <property type="component" value="Unassembled WGS sequence"/>
</dbReference>
<accession>A0AAV0NEH3</accession>
<dbReference type="CDD" id="cd16118">
    <property type="entry name" value="UBX2_UBXN9"/>
    <property type="match status" value="1"/>
</dbReference>